<evidence type="ECO:0000256" key="1">
    <source>
        <dbReference type="SAM" id="Phobius"/>
    </source>
</evidence>
<evidence type="ECO:0000313" key="2">
    <source>
        <dbReference type="EMBL" id="MBW0144351.1"/>
    </source>
</evidence>
<feature type="transmembrane region" description="Helical" evidence="1">
    <location>
        <begin position="432"/>
        <end position="448"/>
    </location>
</feature>
<reference evidence="2 3" key="1">
    <citation type="submission" date="2021-07" db="EMBL/GenBank/DDBJ databases">
        <title>The draft genome sequence of Sphingomicrobium sp. B8.</title>
        <authorList>
            <person name="Mu L."/>
        </authorList>
    </citation>
    <scope>NUCLEOTIDE SEQUENCE [LARGE SCALE GENOMIC DNA]</scope>
    <source>
        <strain evidence="2 3">B8</strain>
    </source>
</reference>
<comment type="caution">
    <text evidence="2">The sequence shown here is derived from an EMBL/GenBank/DDBJ whole genome shotgun (WGS) entry which is preliminary data.</text>
</comment>
<keyword evidence="3" id="KW-1185">Reference proteome</keyword>
<name>A0ABS6V474_9SPHN</name>
<keyword evidence="1" id="KW-0472">Membrane</keyword>
<dbReference type="Proteomes" id="UP000698028">
    <property type="component" value="Unassembled WGS sequence"/>
</dbReference>
<feature type="transmembrane region" description="Helical" evidence="1">
    <location>
        <begin position="140"/>
        <end position="162"/>
    </location>
</feature>
<gene>
    <name evidence="2" type="ORF">KTQ36_03470</name>
</gene>
<accession>A0ABS6V474</accession>
<feature type="transmembrane region" description="Helical" evidence="1">
    <location>
        <begin position="95"/>
        <end position="119"/>
    </location>
</feature>
<feature type="transmembrane region" description="Helical" evidence="1">
    <location>
        <begin position="208"/>
        <end position="232"/>
    </location>
</feature>
<feature type="transmembrane region" description="Helical" evidence="1">
    <location>
        <begin position="341"/>
        <end position="360"/>
    </location>
</feature>
<sequence length="457" mass="49998">MTQAPVLTPRNFLILVLVACAFVAPLFFLPLQSQQSWWNNVNWVDQFTDQLRAGHLYPRWLPDSHGGGGAPTFYFYAPLPFYVAAIPNALGLSNYWSVVATFGTGSVAMGSAMLLWLRGSRRPLLGSLLFMLLPYTVIDFYLRAAIGEFVAIVFIPLLALALRDRRPVLLAISYAGLILSHLPLALLVSIFFVAPYGLMMIAKDRDRLLPTALGLAAGLLLAGIYVVPALLLQKHILVGALFTNAHFTATEWLIGGSMVGYAPFSTIIYAVMGFMGLSALLVARQQPRWAIAAIAILALVTVGYGIWSLPLIEKVQFPWRALPIAGFALATAFAHARAPLWAWASAAPLLVASATSTLLLERKPLPLSDFTQPHQDANEYLPAAAPVPEGQLPRRWALEQDGVFYFPSLGPSEDGVFLDGEPELRMLDEEKIGLALSLLGLLLTAWLWRGPIRRRAS</sequence>
<feature type="transmembrane region" description="Helical" evidence="1">
    <location>
        <begin position="12"/>
        <end position="31"/>
    </location>
</feature>
<keyword evidence="1" id="KW-0812">Transmembrane</keyword>
<dbReference type="RefSeq" id="WP_218632353.1">
    <property type="nucleotide sequence ID" value="NZ_JAHVAH010000001.1"/>
</dbReference>
<protein>
    <recommendedName>
        <fullName evidence="4">Membrane protein 6-pyruvoyl-tetrahydropterin synthase-related domain-containing protein</fullName>
    </recommendedName>
</protein>
<proteinExistence type="predicted"/>
<feature type="transmembrane region" description="Helical" evidence="1">
    <location>
        <begin position="252"/>
        <end position="282"/>
    </location>
</feature>
<feature type="transmembrane region" description="Helical" evidence="1">
    <location>
        <begin position="289"/>
        <end position="311"/>
    </location>
</feature>
<dbReference type="EMBL" id="JAHVAH010000001">
    <property type="protein sequence ID" value="MBW0144351.1"/>
    <property type="molecule type" value="Genomic_DNA"/>
</dbReference>
<evidence type="ECO:0008006" key="4">
    <source>
        <dbReference type="Google" id="ProtNLM"/>
    </source>
</evidence>
<feature type="transmembrane region" description="Helical" evidence="1">
    <location>
        <begin position="168"/>
        <end position="196"/>
    </location>
</feature>
<keyword evidence="1" id="KW-1133">Transmembrane helix</keyword>
<organism evidence="2 3">
    <name type="scientific">Sphingomicrobium clamense</name>
    <dbReference type="NCBI Taxonomy" id="2851013"/>
    <lineage>
        <taxon>Bacteria</taxon>
        <taxon>Pseudomonadati</taxon>
        <taxon>Pseudomonadota</taxon>
        <taxon>Alphaproteobacteria</taxon>
        <taxon>Sphingomonadales</taxon>
        <taxon>Sphingomonadaceae</taxon>
        <taxon>Sphingomicrobium</taxon>
    </lineage>
</organism>
<evidence type="ECO:0000313" key="3">
    <source>
        <dbReference type="Proteomes" id="UP000698028"/>
    </source>
</evidence>